<dbReference type="RefSeq" id="WP_086606158.1">
    <property type="nucleotide sequence ID" value="NZ_NGFN01000759.1"/>
</dbReference>
<reference evidence="1 2" key="1">
    <citation type="submission" date="2017-05" db="EMBL/GenBank/DDBJ databases">
        <title>Biotechnological potential of actinobacteria isolated from South African environments.</title>
        <authorList>
            <person name="Le Roes-Hill M."/>
            <person name="Prins A."/>
            <person name="Durrell K.A."/>
        </authorList>
    </citation>
    <scope>NUCLEOTIDE SEQUENCE [LARGE SCALE GENOMIC DNA]</scope>
    <source>
        <strain evidence="1 2">HMC13</strain>
    </source>
</reference>
<gene>
    <name evidence="1" type="ORF">CA983_43985</name>
</gene>
<comment type="caution">
    <text evidence="1">The sequence shown here is derived from an EMBL/GenBank/DDBJ whole genome shotgun (WGS) entry which is preliminary data.</text>
</comment>
<name>A0A243Q578_9ACTN</name>
<dbReference type="Proteomes" id="UP000195105">
    <property type="component" value="Unassembled WGS sequence"/>
</dbReference>
<accession>A0A243Q578</accession>
<dbReference type="EMBL" id="NGFN01000759">
    <property type="protein sequence ID" value="OUC76534.1"/>
    <property type="molecule type" value="Genomic_DNA"/>
</dbReference>
<keyword evidence="2" id="KW-1185">Reference proteome</keyword>
<organism evidence="1 2">
    <name type="scientific">Streptomyces swartbergensis</name>
    <dbReference type="NCBI Taxonomy" id="487165"/>
    <lineage>
        <taxon>Bacteria</taxon>
        <taxon>Bacillati</taxon>
        <taxon>Actinomycetota</taxon>
        <taxon>Actinomycetes</taxon>
        <taxon>Kitasatosporales</taxon>
        <taxon>Streptomycetaceae</taxon>
        <taxon>Streptomyces</taxon>
    </lineage>
</organism>
<feature type="non-terminal residue" evidence="1">
    <location>
        <position position="1"/>
    </location>
</feature>
<evidence type="ECO:0000313" key="2">
    <source>
        <dbReference type="Proteomes" id="UP000195105"/>
    </source>
</evidence>
<evidence type="ECO:0000313" key="1">
    <source>
        <dbReference type="EMBL" id="OUC76534.1"/>
    </source>
</evidence>
<dbReference type="AlphaFoldDB" id="A0A243Q578"/>
<protein>
    <submittedName>
        <fullName evidence="1">Uncharacterized protein</fullName>
    </submittedName>
</protein>
<sequence length="153" mass="16995">AMIGHGWQSQWKRVGRRLEEVRTVYTGAPGGTDAALDRVLSFFETIHHLKDWLRNDPKCGVTEDDVHEVIDKSPALQLCADIANGSKHFKLTSSQTGDFGTTIARNDVSVFPGTGTSAHRFYIESGGKDYDAREIAEQAVRVWEAYLAGRNML</sequence>
<proteinExistence type="predicted"/>